<dbReference type="RefSeq" id="WP_184872972.1">
    <property type="nucleotide sequence ID" value="NZ_JACHEF010000002.1"/>
</dbReference>
<dbReference type="AlphaFoldDB" id="A0A841PNK1"/>
<proteinExistence type="predicted"/>
<gene>
    <name evidence="1" type="ORF">HNQ71_002680</name>
</gene>
<dbReference type="SUPFAM" id="SSF47598">
    <property type="entry name" value="Ribbon-helix-helix"/>
    <property type="match status" value="1"/>
</dbReference>
<dbReference type="GO" id="GO:0006355">
    <property type="term" value="P:regulation of DNA-templated transcription"/>
    <property type="evidence" value="ECO:0007669"/>
    <property type="project" value="InterPro"/>
</dbReference>
<accession>A0A841PNK1</accession>
<dbReference type="Proteomes" id="UP000556329">
    <property type="component" value="Unassembled WGS sequence"/>
</dbReference>
<evidence type="ECO:0000313" key="1">
    <source>
        <dbReference type="EMBL" id="MBB6410015.1"/>
    </source>
</evidence>
<name>A0A841PNK1_9HYPH</name>
<dbReference type="InterPro" id="IPR010985">
    <property type="entry name" value="Ribbon_hlx_hlx"/>
</dbReference>
<comment type="caution">
    <text evidence="1">The sequence shown here is derived from an EMBL/GenBank/DDBJ whole genome shotgun (WGS) entry which is preliminary data.</text>
</comment>
<keyword evidence="2" id="KW-1185">Reference proteome</keyword>
<organism evidence="1 2">
    <name type="scientific">Mesorhizobium sangaii</name>
    <dbReference type="NCBI Taxonomy" id="505389"/>
    <lineage>
        <taxon>Bacteria</taxon>
        <taxon>Pseudomonadati</taxon>
        <taxon>Pseudomonadota</taxon>
        <taxon>Alphaproteobacteria</taxon>
        <taxon>Hyphomicrobiales</taxon>
        <taxon>Phyllobacteriaceae</taxon>
        <taxon>Mesorhizobium</taxon>
    </lineage>
</organism>
<dbReference type="EMBL" id="JACHEF010000002">
    <property type="protein sequence ID" value="MBB6410015.1"/>
    <property type="molecule type" value="Genomic_DNA"/>
</dbReference>
<protein>
    <submittedName>
        <fullName evidence="1">Plasmid stability protein</fullName>
    </submittedName>
</protein>
<sequence>MGDMLIRDIPEPLKREIEQAARKGGQSLSGKAIDLLRKGMVAEREGVSVPGLSAWDAIRSAFVAEDAIGDEFSAIMDDIEADRKRDFGRRVEDFE</sequence>
<reference evidence="1 2" key="1">
    <citation type="submission" date="2020-08" db="EMBL/GenBank/DDBJ databases">
        <title>Genomic Encyclopedia of Type Strains, Phase IV (KMG-IV): sequencing the most valuable type-strain genomes for metagenomic binning, comparative biology and taxonomic classification.</title>
        <authorList>
            <person name="Goeker M."/>
        </authorList>
    </citation>
    <scope>NUCLEOTIDE SEQUENCE [LARGE SCALE GENOMIC DNA]</scope>
    <source>
        <strain evidence="1 2">DSM 100039</strain>
    </source>
</reference>
<evidence type="ECO:0000313" key="2">
    <source>
        <dbReference type="Proteomes" id="UP000556329"/>
    </source>
</evidence>